<accession>A0A9Q8QD51</accession>
<dbReference type="InterPro" id="IPR000719">
    <property type="entry name" value="Prot_kinase_dom"/>
</dbReference>
<dbReference type="EMBL" id="CP086355">
    <property type="protein sequence ID" value="UNI16582.1"/>
    <property type="molecule type" value="Genomic_DNA"/>
</dbReference>
<dbReference type="OrthoDB" id="5979581at2759"/>
<dbReference type="Gene3D" id="1.10.510.10">
    <property type="entry name" value="Transferase(Phosphotransferase) domain 1"/>
    <property type="match status" value="1"/>
</dbReference>
<feature type="non-terminal residue" evidence="5">
    <location>
        <position position="1"/>
    </location>
</feature>
<evidence type="ECO:0000256" key="1">
    <source>
        <dbReference type="ARBA" id="ARBA00022527"/>
    </source>
</evidence>
<dbReference type="Pfam" id="PF00069">
    <property type="entry name" value="Pkinase"/>
    <property type="match status" value="1"/>
</dbReference>
<proteinExistence type="predicted"/>
<organism evidence="5 6">
    <name type="scientific">Purpureocillium takamizusanense</name>
    <dbReference type="NCBI Taxonomy" id="2060973"/>
    <lineage>
        <taxon>Eukaryota</taxon>
        <taxon>Fungi</taxon>
        <taxon>Dikarya</taxon>
        <taxon>Ascomycota</taxon>
        <taxon>Pezizomycotina</taxon>
        <taxon>Sordariomycetes</taxon>
        <taxon>Hypocreomycetidae</taxon>
        <taxon>Hypocreales</taxon>
        <taxon>Ophiocordycipitaceae</taxon>
        <taxon>Purpureocillium</taxon>
    </lineage>
</organism>
<evidence type="ECO:0000256" key="3">
    <source>
        <dbReference type="ARBA" id="ARBA00022840"/>
    </source>
</evidence>
<keyword evidence="1" id="KW-0808">Transferase</keyword>
<dbReference type="RefSeq" id="XP_047840063.1">
    <property type="nucleotide sequence ID" value="XM_047984091.1"/>
</dbReference>
<reference evidence="5" key="1">
    <citation type="submission" date="2021-11" db="EMBL/GenBank/DDBJ databases">
        <title>Purpureocillium_takamizusanense_genome.</title>
        <authorList>
            <person name="Nguyen N.-H."/>
        </authorList>
    </citation>
    <scope>NUCLEOTIDE SEQUENCE</scope>
    <source>
        <strain evidence="5">PT3</strain>
    </source>
</reference>
<name>A0A9Q8QD51_9HYPO</name>
<dbReference type="GeneID" id="72064968"/>
<dbReference type="GO" id="GO:0005524">
    <property type="term" value="F:ATP binding"/>
    <property type="evidence" value="ECO:0007669"/>
    <property type="project" value="UniProtKB-KW"/>
</dbReference>
<evidence type="ECO:0000313" key="5">
    <source>
        <dbReference type="EMBL" id="UNI16582.1"/>
    </source>
</evidence>
<dbReference type="PROSITE" id="PS50011">
    <property type="entry name" value="PROTEIN_KINASE_DOM"/>
    <property type="match status" value="1"/>
</dbReference>
<protein>
    <recommendedName>
        <fullName evidence="4">Protein kinase domain-containing protein</fullName>
    </recommendedName>
</protein>
<keyword evidence="2" id="KW-0547">Nucleotide-binding</keyword>
<evidence type="ECO:0000313" key="6">
    <source>
        <dbReference type="Proteomes" id="UP000829364"/>
    </source>
</evidence>
<keyword evidence="1" id="KW-0723">Serine/threonine-protein kinase</keyword>
<keyword evidence="6" id="KW-1185">Reference proteome</keyword>
<dbReference type="KEGG" id="ptkz:JDV02_003008"/>
<sequence>WLILNIIHADLHLGNILLRLPREFDSLTDDQLNSRYGAPELEPVRRLDGGALPPGVPSFGVKSAWFGKPSEEIRISEAEIFLADFGEAFLPSQESRHESHTPFTIQPPEARFEPDKPLSFPADIWTMACSIWAILGQRPLFEDILATPDNTTCEQVDALGNLPPEWWNKWEARRQWFNNDGSPLKQRLQRTWEDRFEDSIQESRRREGMPVLEAEESDAIFVMLRSMLSFRPETRLTADKVLESKWMKKWALPTYENMRACSGRGQPEEVNI</sequence>
<evidence type="ECO:0000259" key="4">
    <source>
        <dbReference type="PROSITE" id="PS50011"/>
    </source>
</evidence>
<dbReference type="InterPro" id="IPR050117">
    <property type="entry name" value="MAPK"/>
</dbReference>
<feature type="domain" description="Protein kinase" evidence="4">
    <location>
        <begin position="1"/>
        <end position="247"/>
    </location>
</feature>
<dbReference type="SUPFAM" id="SSF56112">
    <property type="entry name" value="Protein kinase-like (PK-like)"/>
    <property type="match status" value="1"/>
</dbReference>
<dbReference type="Proteomes" id="UP000829364">
    <property type="component" value="Chromosome 2"/>
</dbReference>
<dbReference type="AlphaFoldDB" id="A0A9Q8QD51"/>
<keyword evidence="3" id="KW-0067">ATP-binding</keyword>
<gene>
    <name evidence="5" type="ORF">JDV02_003008</name>
</gene>
<evidence type="ECO:0000256" key="2">
    <source>
        <dbReference type="ARBA" id="ARBA00022741"/>
    </source>
</evidence>
<dbReference type="GO" id="GO:0004674">
    <property type="term" value="F:protein serine/threonine kinase activity"/>
    <property type="evidence" value="ECO:0007669"/>
    <property type="project" value="UniProtKB-KW"/>
</dbReference>
<dbReference type="InterPro" id="IPR011009">
    <property type="entry name" value="Kinase-like_dom_sf"/>
</dbReference>
<keyword evidence="1" id="KW-0418">Kinase</keyword>
<dbReference type="PANTHER" id="PTHR24055">
    <property type="entry name" value="MITOGEN-ACTIVATED PROTEIN KINASE"/>
    <property type="match status" value="1"/>
</dbReference>